<comment type="caution">
    <text evidence="1">The sequence shown here is derived from an EMBL/GenBank/DDBJ whole genome shotgun (WGS) entry which is preliminary data.</text>
</comment>
<dbReference type="AlphaFoldDB" id="A0A1V6TL80"/>
<reference evidence="2" key="1">
    <citation type="journal article" date="2017" name="Nat. Microbiol.">
        <title>Global analysis of biosynthetic gene clusters reveals vast potential of secondary metabolite production in Penicillium species.</title>
        <authorList>
            <person name="Nielsen J.C."/>
            <person name="Grijseels S."/>
            <person name="Prigent S."/>
            <person name="Ji B."/>
            <person name="Dainat J."/>
            <person name="Nielsen K.F."/>
            <person name="Frisvad J.C."/>
            <person name="Workman M."/>
            <person name="Nielsen J."/>
        </authorList>
    </citation>
    <scope>NUCLEOTIDE SEQUENCE [LARGE SCALE GENOMIC DNA]</scope>
    <source>
        <strain evidence="2">IBT 14082</strain>
    </source>
</reference>
<gene>
    <name evidence="1" type="ORF">PENFLA_c006G07940</name>
</gene>
<evidence type="ECO:0000313" key="1">
    <source>
        <dbReference type="EMBL" id="OQE27152.1"/>
    </source>
</evidence>
<dbReference type="Proteomes" id="UP000191342">
    <property type="component" value="Unassembled WGS sequence"/>
</dbReference>
<keyword evidence="2" id="KW-1185">Reference proteome</keyword>
<protein>
    <submittedName>
        <fullName evidence="1">Uncharacterized protein</fullName>
    </submittedName>
</protein>
<proteinExistence type="predicted"/>
<evidence type="ECO:0000313" key="2">
    <source>
        <dbReference type="Proteomes" id="UP000191342"/>
    </source>
</evidence>
<dbReference type="EMBL" id="MLQL01000006">
    <property type="protein sequence ID" value="OQE27152.1"/>
    <property type="molecule type" value="Genomic_DNA"/>
</dbReference>
<organism evidence="1 2">
    <name type="scientific">Penicillium flavigenum</name>
    <dbReference type="NCBI Taxonomy" id="254877"/>
    <lineage>
        <taxon>Eukaryota</taxon>
        <taxon>Fungi</taxon>
        <taxon>Dikarya</taxon>
        <taxon>Ascomycota</taxon>
        <taxon>Pezizomycotina</taxon>
        <taxon>Eurotiomycetes</taxon>
        <taxon>Eurotiomycetidae</taxon>
        <taxon>Eurotiales</taxon>
        <taxon>Aspergillaceae</taxon>
        <taxon>Penicillium</taxon>
    </lineage>
</organism>
<accession>A0A1V6TL80</accession>
<sequence>MAPLCAGLRMASVSHLTTVQTNIGVREVSAFLFLKKPSDAVGAVALFSPPSLAFPSSRTRPALFIRANSPSLSGLFKDVMRQAKIIGNYALRLRHIALEYLLETLLILVVIFREKPPPIRSPKRRPRFCIRGVSSLSVSIKSVHDRGLDLHTVCV</sequence>
<name>A0A1V6TL80_9EURO</name>